<dbReference type="Proteomes" id="UP000182011">
    <property type="component" value="Unassembled WGS sequence"/>
</dbReference>
<accession>A0A0N7MZN1</accession>
<evidence type="ECO:0000256" key="4">
    <source>
        <dbReference type="ARBA" id="ARBA00022723"/>
    </source>
</evidence>
<keyword evidence="3" id="KW-0001">2Fe-2S</keyword>
<keyword evidence="5" id="KW-0249">Electron transport</keyword>
<keyword evidence="4" id="KW-0479">Metal-binding</keyword>
<evidence type="ECO:0000256" key="6">
    <source>
        <dbReference type="ARBA" id="ARBA00023004"/>
    </source>
</evidence>
<dbReference type="GO" id="GO:0046872">
    <property type="term" value="F:metal ion binding"/>
    <property type="evidence" value="ECO:0007669"/>
    <property type="project" value="UniProtKB-KW"/>
</dbReference>
<evidence type="ECO:0000256" key="8">
    <source>
        <dbReference type="ARBA" id="ARBA00034078"/>
    </source>
</evidence>
<proteinExistence type="inferred from homology"/>
<accession>A0A0P1MUL7</accession>
<dbReference type="PANTHER" id="PTHR43112">
    <property type="entry name" value="FERREDOXIN"/>
    <property type="match status" value="1"/>
</dbReference>
<dbReference type="EMBL" id="CZVI01000009">
    <property type="protein sequence ID" value="CUS85264.1"/>
    <property type="molecule type" value="Genomic_DNA"/>
</dbReference>
<evidence type="ECO:0000256" key="3">
    <source>
        <dbReference type="ARBA" id="ARBA00022714"/>
    </source>
</evidence>
<dbReference type="InterPro" id="IPR001041">
    <property type="entry name" value="2Fe-2S_ferredoxin-type"/>
</dbReference>
<organism evidence="11 12">
    <name type="scientific">Candidatus Kryptonium thompsonii</name>
    <dbReference type="NCBI Taxonomy" id="1633631"/>
    <lineage>
        <taxon>Bacteria</taxon>
        <taxon>Pseudomonadati</taxon>
        <taxon>Candidatus Kryptoniota</taxon>
        <taxon>Candidatus Kryptonium</taxon>
    </lineage>
</organism>
<accession>A0A0P1LVU4</accession>
<dbReference type="Gene3D" id="3.10.20.30">
    <property type="match status" value="1"/>
</dbReference>
<evidence type="ECO:0000313" key="13">
    <source>
        <dbReference type="Proteomes" id="UP000182200"/>
    </source>
</evidence>
<accession>A0A0S4N5G7</accession>
<accession>A0A0P1LRX8</accession>
<dbReference type="PROSITE" id="PS00197">
    <property type="entry name" value="2FE2S_FER_1"/>
    <property type="match status" value="1"/>
</dbReference>
<keyword evidence="2" id="KW-0813">Transport</keyword>
<sequence>MNNEVTFKIHLIPNGISFICKAGETILDAALKAGIELPHGCTKGGCGVCKIKVKGKVDFGRVSKVMLTDQEKESGFCLSCRAVPLEDLEISLIDGSMVKVIRYDDFYSFLFKTRANL</sequence>
<dbReference type="InterPro" id="IPR036010">
    <property type="entry name" value="2Fe-2S_ferredoxin-like_sf"/>
</dbReference>
<dbReference type="PANTHER" id="PTHR43112:SF3">
    <property type="entry name" value="FERREDOXIN-2, CHLOROPLASTIC"/>
    <property type="match status" value="1"/>
</dbReference>
<evidence type="ECO:0000256" key="7">
    <source>
        <dbReference type="ARBA" id="ARBA00023014"/>
    </source>
</evidence>
<name>A0A0P1LPV2_9BACT</name>
<gene>
    <name evidence="11" type="ORF">JGI4_01533</name>
    <name evidence="10" type="ORF">JGI8_00881</name>
</gene>
<comment type="cofactor">
    <cofactor evidence="8">
        <name>[2Fe-2S] cluster</name>
        <dbReference type="ChEBI" id="CHEBI:190135"/>
    </cofactor>
</comment>
<comment type="similarity">
    <text evidence="1">Belongs to the 2Fe2S plant-type ferredoxin family.</text>
</comment>
<dbReference type="EMBL" id="FAOP01000006">
    <property type="protein sequence ID" value="CUU06546.1"/>
    <property type="molecule type" value="Genomic_DNA"/>
</dbReference>
<dbReference type="GO" id="GO:0051537">
    <property type="term" value="F:2 iron, 2 sulfur cluster binding"/>
    <property type="evidence" value="ECO:0007669"/>
    <property type="project" value="UniProtKB-KW"/>
</dbReference>
<dbReference type="PROSITE" id="PS51085">
    <property type="entry name" value="2FE2S_FER_2"/>
    <property type="match status" value="1"/>
</dbReference>
<keyword evidence="6" id="KW-0408">Iron</keyword>
<accession>A0A0P1LPV2</accession>
<protein>
    <submittedName>
        <fullName evidence="11">Ferredoxin</fullName>
    </submittedName>
</protein>
<dbReference type="RefSeq" id="WP_047134324.1">
    <property type="nucleotide sequence ID" value="NZ_CZVI01000009.1"/>
</dbReference>
<dbReference type="Pfam" id="PF00111">
    <property type="entry name" value="Fer2"/>
    <property type="match status" value="1"/>
</dbReference>
<evidence type="ECO:0000256" key="1">
    <source>
        <dbReference type="ARBA" id="ARBA00007874"/>
    </source>
</evidence>
<evidence type="ECO:0000313" key="12">
    <source>
        <dbReference type="Proteomes" id="UP000182011"/>
    </source>
</evidence>
<reference evidence="10 13" key="1">
    <citation type="submission" date="2015-11" db="EMBL/GenBank/DDBJ databases">
        <authorList>
            <person name="Varghese N."/>
        </authorList>
    </citation>
    <scope>NUCLEOTIDE SEQUENCE [LARGE SCALE GENOMIC DNA]</scope>
    <source>
        <strain evidence="10 13">JGI-8</strain>
    </source>
</reference>
<accession>A0A0P1LJS9</accession>
<evidence type="ECO:0000259" key="9">
    <source>
        <dbReference type="PROSITE" id="PS51085"/>
    </source>
</evidence>
<dbReference type="InterPro" id="IPR012675">
    <property type="entry name" value="Beta-grasp_dom_sf"/>
</dbReference>
<dbReference type="STRING" id="1633631.GCA_001442925_01528"/>
<dbReference type="SUPFAM" id="SSF54292">
    <property type="entry name" value="2Fe-2S ferredoxin-like"/>
    <property type="match status" value="1"/>
</dbReference>
<keyword evidence="7" id="KW-0411">Iron-sulfur</keyword>
<evidence type="ECO:0000313" key="11">
    <source>
        <dbReference type="EMBL" id="CUU06546.1"/>
    </source>
</evidence>
<dbReference type="InterPro" id="IPR006058">
    <property type="entry name" value="2Fe2S_fd_BS"/>
</dbReference>
<accession>A0A0P1MAH9</accession>
<evidence type="ECO:0000256" key="5">
    <source>
        <dbReference type="ARBA" id="ARBA00022982"/>
    </source>
</evidence>
<evidence type="ECO:0000313" key="10">
    <source>
        <dbReference type="EMBL" id="CUS85264.1"/>
    </source>
</evidence>
<keyword evidence="13" id="KW-1185">Reference proteome</keyword>
<accession>A0A0P1LT58</accession>
<accession>A0A0P1M5B8</accession>
<accession>A0A0P1LD02</accession>
<feature type="domain" description="2Fe-2S ferredoxin-type" evidence="9">
    <location>
        <begin position="3"/>
        <end position="96"/>
    </location>
</feature>
<dbReference type="OrthoDB" id="9810588at2"/>
<evidence type="ECO:0000256" key="2">
    <source>
        <dbReference type="ARBA" id="ARBA00022448"/>
    </source>
</evidence>
<dbReference type="Proteomes" id="UP000182200">
    <property type="component" value="Unassembled WGS sequence"/>
</dbReference>
<accession>A0A0P1MYS8</accession>
<dbReference type="AlphaFoldDB" id="A0A0P1LPV2"/>
<reference evidence="11 12" key="2">
    <citation type="submission" date="2015-11" db="EMBL/GenBank/DDBJ databases">
        <authorList>
            <person name="Zhang Y."/>
            <person name="Guo Z."/>
        </authorList>
    </citation>
    <scope>NUCLEOTIDE SEQUENCE [LARGE SCALE GENOMIC DNA]</scope>
    <source>
        <strain evidence="11">JGI-4</strain>
    </source>
</reference>
<dbReference type="CDD" id="cd00207">
    <property type="entry name" value="fer2"/>
    <property type="match status" value="1"/>
</dbReference>